<evidence type="ECO:0000313" key="2">
    <source>
        <dbReference type="Proteomes" id="UP001497480"/>
    </source>
</evidence>
<keyword evidence="2" id="KW-1185">Reference proteome</keyword>
<gene>
    <name evidence="1" type="ORF">LLUT_LOCUS24571</name>
</gene>
<accession>A0AAV1XPF9</accession>
<sequence>MGEAVVIFLTEASSIRGGGGRPDEKSWLGGDIGCDNDSGDGRCDKDDGNYEKIMQSLNFPFTMDHKGHIRDPNQTTQK</sequence>
<proteinExistence type="predicted"/>
<dbReference type="EMBL" id="CAXHTB010000017">
    <property type="protein sequence ID" value="CAL0323511.1"/>
    <property type="molecule type" value="Genomic_DNA"/>
</dbReference>
<protein>
    <submittedName>
        <fullName evidence="1">Uncharacterized protein</fullName>
    </submittedName>
</protein>
<dbReference type="Proteomes" id="UP001497480">
    <property type="component" value="Unassembled WGS sequence"/>
</dbReference>
<organism evidence="1 2">
    <name type="scientific">Lupinus luteus</name>
    <name type="common">European yellow lupine</name>
    <dbReference type="NCBI Taxonomy" id="3873"/>
    <lineage>
        <taxon>Eukaryota</taxon>
        <taxon>Viridiplantae</taxon>
        <taxon>Streptophyta</taxon>
        <taxon>Embryophyta</taxon>
        <taxon>Tracheophyta</taxon>
        <taxon>Spermatophyta</taxon>
        <taxon>Magnoliopsida</taxon>
        <taxon>eudicotyledons</taxon>
        <taxon>Gunneridae</taxon>
        <taxon>Pentapetalae</taxon>
        <taxon>rosids</taxon>
        <taxon>fabids</taxon>
        <taxon>Fabales</taxon>
        <taxon>Fabaceae</taxon>
        <taxon>Papilionoideae</taxon>
        <taxon>50 kb inversion clade</taxon>
        <taxon>genistoids sensu lato</taxon>
        <taxon>core genistoids</taxon>
        <taxon>Genisteae</taxon>
        <taxon>Lupinus</taxon>
    </lineage>
</organism>
<name>A0AAV1XPF9_LUPLU</name>
<dbReference type="AlphaFoldDB" id="A0AAV1XPF9"/>
<reference evidence="1 2" key="1">
    <citation type="submission" date="2024-03" db="EMBL/GenBank/DDBJ databases">
        <authorList>
            <person name="Martinez-Hernandez J."/>
        </authorList>
    </citation>
    <scope>NUCLEOTIDE SEQUENCE [LARGE SCALE GENOMIC DNA]</scope>
</reference>
<comment type="caution">
    <text evidence="1">The sequence shown here is derived from an EMBL/GenBank/DDBJ whole genome shotgun (WGS) entry which is preliminary data.</text>
</comment>
<evidence type="ECO:0000313" key="1">
    <source>
        <dbReference type="EMBL" id="CAL0323511.1"/>
    </source>
</evidence>